<accession>A0A484B8S4</accession>
<organism evidence="2 3">
    <name type="scientific">Drosophila navojoa</name>
    <name type="common">Fruit fly</name>
    <dbReference type="NCBI Taxonomy" id="7232"/>
    <lineage>
        <taxon>Eukaryota</taxon>
        <taxon>Metazoa</taxon>
        <taxon>Ecdysozoa</taxon>
        <taxon>Arthropoda</taxon>
        <taxon>Hexapoda</taxon>
        <taxon>Insecta</taxon>
        <taxon>Pterygota</taxon>
        <taxon>Neoptera</taxon>
        <taxon>Endopterygota</taxon>
        <taxon>Diptera</taxon>
        <taxon>Brachycera</taxon>
        <taxon>Muscomorpha</taxon>
        <taxon>Ephydroidea</taxon>
        <taxon>Drosophilidae</taxon>
        <taxon>Drosophila</taxon>
    </lineage>
</organism>
<evidence type="ECO:0000256" key="1">
    <source>
        <dbReference type="SAM" id="MobiDB-lite"/>
    </source>
</evidence>
<name>A0A484B8S4_DRONA</name>
<feature type="region of interest" description="Disordered" evidence="1">
    <location>
        <begin position="1"/>
        <end position="25"/>
    </location>
</feature>
<keyword evidence="3" id="KW-1185">Reference proteome</keyword>
<protein>
    <submittedName>
        <fullName evidence="2">Uncharacterized protein</fullName>
    </submittedName>
</protein>
<dbReference type="Proteomes" id="UP000295192">
    <property type="component" value="Unassembled WGS sequence"/>
</dbReference>
<evidence type="ECO:0000313" key="3">
    <source>
        <dbReference type="Proteomes" id="UP000295192"/>
    </source>
</evidence>
<dbReference type="AlphaFoldDB" id="A0A484B8S4"/>
<reference evidence="2 3" key="1">
    <citation type="journal article" date="2019" name="J. Hered.">
        <title>An Improved Genome Assembly for Drosophila navojoa, the Basal Species in the mojavensis Cluster.</title>
        <authorList>
            <person name="Vanderlinde T."/>
            <person name="Dupim E.G."/>
            <person name="Nazario-Yepiz N.O."/>
            <person name="Carvalho A.B."/>
        </authorList>
    </citation>
    <scope>NUCLEOTIDE SEQUENCE [LARGE SCALE GENOMIC DNA]</scope>
    <source>
        <strain evidence="2">Navoj_Jal97</strain>
        <tissue evidence="2">Whole organism</tissue>
    </source>
</reference>
<proteinExistence type="predicted"/>
<evidence type="ECO:0000313" key="2">
    <source>
        <dbReference type="EMBL" id="TDG45193.1"/>
    </source>
</evidence>
<feature type="compositionally biased region" description="Basic residues" evidence="1">
    <location>
        <begin position="1"/>
        <end position="10"/>
    </location>
</feature>
<dbReference type="EMBL" id="LSRL02000083">
    <property type="protein sequence ID" value="TDG45193.1"/>
    <property type="molecule type" value="Genomic_DNA"/>
</dbReference>
<comment type="caution">
    <text evidence="2">The sequence shown here is derived from an EMBL/GenBank/DDBJ whole genome shotgun (WGS) entry which is preliminary data.</text>
</comment>
<sequence>MANRLKRRTACSHPPHPSHPWGRPTDKQTTIVIINSVSDINILTGGPKLSSDICDTCIDLSSLSIPIQGSSARAPLKATCPAIDRLQFKFSYSFGHFTGINQAPTRHPLDVANVLPFAVGRSPLVDVDK</sequence>
<gene>
    <name evidence="2" type="ORF">AWZ03_008348</name>
</gene>